<dbReference type="Proteomes" id="UP001354971">
    <property type="component" value="Unassembled WGS sequence"/>
</dbReference>
<protein>
    <recommendedName>
        <fullName evidence="3">indole-3-glycerol-phosphate synthase</fullName>
        <ecNumber evidence="3">4.1.1.48</ecNumber>
    </recommendedName>
</protein>
<sequence>MSGDFLSGMAKASRLRADALLAEAALPALRRRALETAPPIAPALSLEGFDLIAEIKPRSPSQGVLQVQPDPAARARLYAKAGATIISVLTEPSRFDGSLEMLQSAAIAARHHAVPVMRKDFLVDPVQVLEARAAGASGILLITRLLSEGQLADMIGCASEMGLFVLLEAFDQSDLARSLALASSLPEPALVGINSRDLKTLDIETGRFAKLIGQFTPPAIPVAESGLSTPEDAASAAALGYRLALVGSSLMRTSSPGDLITAMLRAGRTAATQEVPA</sequence>
<comment type="catalytic activity">
    <reaction evidence="1">
        <text>1-(2-carboxyphenylamino)-1-deoxy-D-ribulose 5-phosphate + H(+) = (1S,2R)-1-C-(indol-3-yl)glycerol 3-phosphate + CO2 + H2O</text>
        <dbReference type="Rhea" id="RHEA:23476"/>
        <dbReference type="ChEBI" id="CHEBI:15377"/>
        <dbReference type="ChEBI" id="CHEBI:15378"/>
        <dbReference type="ChEBI" id="CHEBI:16526"/>
        <dbReference type="ChEBI" id="CHEBI:58613"/>
        <dbReference type="ChEBI" id="CHEBI:58866"/>
        <dbReference type="EC" id="4.1.1.48"/>
    </reaction>
</comment>
<evidence type="ECO:0000256" key="5">
    <source>
        <dbReference type="ARBA" id="ARBA00022793"/>
    </source>
</evidence>
<dbReference type="InterPro" id="IPR045186">
    <property type="entry name" value="Indole-3-glycerol_P_synth"/>
</dbReference>
<dbReference type="EMBL" id="JAZDRP010000006">
    <property type="protein sequence ID" value="MEE2526815.1"/>
    <property type="molecule type" value="Genomic_DNA"/>
</dbReference>
<keyword evidence="7" id="KW-0057">Aromatic amino acid biosynthesis</keyword>
<proteinExistence type="predicted"/>
<keyword evidence="8" id="KW-0456">Lyase</keyword>
<dbReference type="InterPro" id="IPR001468">
    <property type="entry name" value="Indole-3-GlycerolPSynthase_CS"/>
</dbReference>
<dbReference type="Pfam" id="PF00218">
    <property type="entry name" value="IGPS"/>
    <property type="match status" value="1"/>
</dbReference>
<evidence type="ECO:0000313" key="10">
    <source>
        <dbReference type="EMBL" id="MEE2526815.1"/>
    </source>
</evidence>
<evidence type="ECO:0000256" key="8">
    <source>
        <dbReference type="ARBA" id="ARBA00023239"/>
    </source>
</evidence>
<dbReference type="CDD" id="cd00331">
    <property type="entry name" value="IGPS"/>
    <property type="match status" value="1"/>
</dbReference>
<keyword evidence="11" id="KW-1185">Reference proteome</keyword>
<evidence type="ECO:0000256" key="6">
    <source>
        <dbReference type="ARBA" id="ARBA00022822"/>
    </source>
</evidence>
<keyword evidence="6" id="KW-0822">Tryptophan biosynthesis</keyword>
<dbReference type="Gene3D" id="3.20.20.70">
    <property type="entry name" value="Aldolase class I"/>
    <property type="match status" value="1"/>
</dbReference>
<reference evidence="10 11" key="1">
    <citation type="submission" date="2024-01" db="EMBL/GenBank/DDBJ databases">
        <title>Hyphobacterium bacterium isolated from marine sediment.</title>
        <authorList>
            <person name="Zhao S."/>
        </authorList>
    </citation>
    <scope>NUCLEOTIDE SEQUENCE [LARGE SCALE GENOMIC DNA]</scope>
    <source>
        <strain evidence="11">HN65</strain>
    </source>
</reference>
<keyword evidence="5" id="KW-0210">Decarboxylase</keyword>
<dbReference type="InterPro" id="IPR011060">
    <property type="entry name" value="RibuloseP-bd_barrel"/>
</dbReference>
<evidence type="ECO:0000256" key="1">
    <source>
        <dbReference type="ARBA" id="ARBA00001633"/>
    </source>
</evidence>
<dbReference type="PROSITE" id="PS00614">
    <property type="entry name" value="IGPS"/>
    <property type="match status" value="1"/>
</dbReference>
<dbReference type="SUPFAM" id="SSF51366">
    <property type="entry name" value="Ribulose-phoshate binding barrel"/>
    <property type="match status" value="1"/>
</dbReference>
<evidence type="ECO:0000259" key="9">
    <source>
        <dbReference type="Pfam" id="PF00218"/>
    </source>
</evidence>
<evidence type="ECO:0000313" key="11">
    <source>
        <dbReference type="Proteomes" id="UP001354971"/>
    </source>
</evidence>
<dbReference type="InterPro" id="IPR013785">
    <property type="entry name" value="Aldolase_TIM"/>
</dbReference>
<dbReference type="PANTHER" id="PTHR22854:SF2">
    <property type="entry name" value="INDOLE-3-GLYCEROL-PHOSPHATE SYNTHASE"/>
    <property type="match status" value="1"/>
</dbReference>
<evidence type="ECO:0000256" key="2">
    <source>
        <dbReference type="ARBA" id="ARBA00004696"/>
    </source>
</evidence>
<comment type="caution">
    <text evidence="10">The sequence shown here is derived from an EMBL/GenBank/DDBJ whole genome shotgun (WGS) entry which is preliminary data.</text>
</comment>
<evidence type="ECO:0000256" key="7">
    <source>
        <dbReference type="ARBA" id="ARBA00023141"/>
    </source>
</evidence>
<feature type="domain" description="Indole-3-glycerol phosphate synthase" evidence="9">
    <location>
        <begin position="49"/>
        <end position="256"/>
    </location>
</feature>
<name>A0ABU7LSG6_9PROT</name>
<comment type="pathway">
    <text evidence="2">Amino-acid biosynthesis; L-tryptophan biosynthesis; L-tryptophan from chorismate: step 4/5.</text>
</comment>
<gene>
    <name evidence="10" type="ORF">V0U79_10575</name>
</gene>
<evidence type="ECO:0000256" key="4">
    <source>
        <dbReference type="ARBA" id="ARBA00022605"/>
    </source>
</evidence>
<dbReference type="PANTHER" id="PTHR22854">
    <property type="entry name" value="TRYPTOPHAN BIOSYNTHESIS PROTEIN"/>
    <property type="match status" value="1"/>
</dbReference>
<organism evidence="10 11">
    <name type="scientific">Hyphobacterium lacteum</name>
    <dbReference type="NCBI Taxonomy" id="3116575"/>
    <lineage>
        <taxon>Bacteria</taxon>
        <taxon>Pseudomonadati</taxon>
        <taxon>Pseudomonadota</taxon>
        <taxon>Alphaproteobacteria</taxon>
        <taxon>Maricaulales</taxon>
        <taxon>Maricaulaceae</taxon>
        <taxon>Hyphobacterium</taxon>
    </lineage>
</organism>
<evidence type="ECO:0000256" key="3">
    <source>
        <dbReference type="ARBA" id="ARBA00012362"/>
    </source>
</evidence>
<accession>A0ABU7LSG6</accession>
<keyword evidence="4" id="KW-0028">Amino-acid biosynthesis</keyword>
<dbReference type="RefSeq" id="WP_330199478.1">
    <property type="nucleotide sequence ID" value="NZ_JAZDRP010000006.1"/>
</dbReference>
<dbReference type="InterPro" id="IPR013798">
    <property type="entry name" value="Indole-3-glycerol_P_synth_dom"/>
</dbReference>
<dbReference type="EC" id="4.1.1.48" evidence="3"/>